<dbReference type="Pfam" id="PF13847">
    <property type="entry name" value="Methyltransf_31"/>
    <property type="match status" value="1"/>
</dbReference>
<reference evidence="6 7" key="1">
    <citation type="submission" date="2017-09" db="EMBL/GenBank/DDBJ databases">
        <title>Depth-based differentiation of microbial function through sediment-hosted aquifers and enrichment of novel symbionts in the deep terrestrial subsurface.</title>
        <authorList>
            <person name="Probst A.J."/>
            <person name="Ladd B."/>
            <person name="Jarett J.K."/>
            <person name="Geller-Mcgrath D.E."/>
            <person name="Sieber C.M."/>
            <person name="Emerson J.B."/>
            <person name="Anantharaman K."/>
            <person name="Thomas B.C."/>
            <person name="Malmstrom R."/>
            <person name="Stieglmeier M."/>
            <person name="Klingl A."/>
            <person name="Woyke T."/>
            <person name="Ryan C.M."/>
            <person name="Banfield J.F."/>
        </authorList>
    </citation>
    <scope>NUCLEOTIDE SEQUENCE [LARGE SCALE GENOMIC DNA]</scope>
    <source>
        <strain evidence="6">CG11_big_fil_rev_8_21_14_0_20_36_8</strain>
    </source>
</reference>
<gene>
    <name evidence="6" type="ORF">COV58_00430</name>
</gene>
<evidence type="ECO:0000259" key="5">
    <source>
        <dbReference type="Pfam" id="PF13847"/>
    </source>
</evidence>
<evidence type="ECO:0000313" key="6">
    <source>
        <dbReference type="EMBL" id="PIQ73827.1"/>
    </source>
</evidence>
<proteinExistence type="predicted"/>
<sequence length="193" mass="22219">MPKAYYTIDMTSIEMWYVLLIIAEFVVLISAFIYAIFMLRSWLGGSPYVGTKKSNIDHILENIDIPSGSRIYDLGCGDGRFLRSVANIQSIVGVGIDINPIVIFIARFLTRISKLKNITFIHGNIISADFSDADILYIYMFPALIEKLENKILTNRLKPLMVISHGFKIHYLNKYFKKEIDRVTIKTYVYYIN</sequence>
<dbReference type="GO" id="GO:0032259">
    <property type="term" value="P:methylation"/>
    <property type="evidence" value="ECO:0007669"/>
    <property type="project" value="UniProtKB-KW"/>
</dbReference>
<comment type="caution">
    <text evidence="6">The sequence shown here is derived from an EMBL/GenBank/DDBJ whole genome shotgun (WGS) entry which is preliminary data.</text>
</comment>
<dbReference type="PANTHER" id="PTHR13610:SF11">
    <property type="entry name" value="METHYLTRANSFERASE DOMAIN-CONTAINING PROTEIN"/>
    <property type="match status" value="1"/>
</dbReference>
<keyword evidence="4" id="KW-0812">Transmembrane</keyword>
<keyword evidence="3" id="KW-0949">S-adenosyl-L-methionine</keyword>
<organism evidence="6 7">
    <name type="scientific">Candidatus Roizmanbacteria bacterium CG11_big_fil_rev_8_21_14_0_20_36_8</name>
    <dbReference type="NCBI Taxonomy" id="1974856"/>
    <lineage>
        <taxon>Bacteria</taxon>
        <taxon>Candidatus Roizmaniibacteriota</taxon>
    </lineage>
</organism>
<dbReference type="Proteomes" id="UP000231056">
    <property type="component" value="Unassembled WGS sequence"/>
</dbReference>
<dbReference type="AlphaFoldDB" id="A0A2M6IVI4"/>
<keyword evidence="2" id="KW-0808">Transferase</keyword>
<dbReference type="SUPFAM" id="SSF53335">
    <property type="entry name" value="S-adenosyl-L-methionine-dependent methyltransferases"/>
    <property type="match status" value="1"/>
</dbReference>
<evidence type="ECO:0000256" key="1">
    <source>
        <dbReference type="ARBA" id="ARBA00022603"/>
    </source>
</evidence>
<feature type="domain" description="Methyltransferase" evidence="5">
    <location>
        <begin position="67"/>
        <end position="133"/>
    </location>
</feature>
<keyword evidence="4" id="KW-1133">Transmembrane helix</keyword>
<evidence type="ECO:0000256" key="2">
    <source>
        <dbReference type="ARBA" id="ARBA00022679"/>
    </source>
</evidence>
<dbReference type="PANTHER" id="PTHR13610">
    <property type="entry name" value="METHYLTRANSFERASE DOMAIN-CONTAINING PROTEIN"/>
    <property type="match status" value="1"/>
</dbReference>
<accession>A0A2M6IVI4</accession>
<dbReference type="InterPro" id="IPR026170">
    <property type="entry name" value="FAM173A/B"/>
</dbReference>
<name>A0A2M6IVI4_9BACT</name>
<dbReference type="EMBL" id="PCVM01000008">
    <property type="protein sequence ID" value="PIQ73827.1"/>
    <property type="molecule type" value="Genomic_DNA"/>
</dbReference>
<keyword evidence="1" id="KW-0489">Methyltransferase</keyword>
<protein>
    <recommendedName>
        <fullName evidence="5">Methyltransferase domain-containing protein</fullName>
    </recommendedName>
</protein>
<dbReference type="Gene3D" id="3.40.50.150">
    <property type="entry name" value="Vaccinia Virus protein VP39"/>
    <property type="match status" value="1"/>
</dbReference>
<dbReference type="CDD" id="cd02440">
    <property type="entry name" value="AdoMet_MTases"/>
    <property type="match status" value="1"/>
</dbReference>
<evidence type="ECO:0000256" key="4">
    <source>
        <dbReference type="SAM" id="Phobius"/>
    </source>
</evidence>
<evidence type="ECO:0000256" key="3">
    <source>
        <dbReference type="ARBA" id="ARBA00022691"/>
    </source>
</evidence>
<feature type="transmembrane region" description="Helical" evidence="4">
    <location>
        <begin position="15"/>
        <end position="37"/>
    </location>
</feature>
<dbReference type="GO" id="GO:0016279">
    <property type="term" value="F:protein-lysine N-methyltransferase activity"/>
    <property type="evidence" value="ECO:0007669"/>
    <property type="project" value="InterPro"/>
</dbReference>
<dbReference type="InterPro" id="IPR029063">
    <property type="entry name" value="SAM-dependent_MTases_sf"/>
</dbReference>
<dbReference type="InterPro" id="IPR025714">
    <property type="entry name" value="Methyltranfer_dom"/>
</dbReference>
<evidence type="ECO:0000313" key="7">
    <source>
        <dbReference type="Proteomes" id="UP000231056"/>
    </source>
</evidence>
<keyword evidence="4" id="KW-0472">Membrane</keyword>